<dbReference type="AlphaFoldDB" id="A0A1Q4H650"/>
<feature type="domain" description="Beta-lactamase-related" evidence="1">
    <location>
        <begin position="21"/>
        <end position="364"/>
    </location>
</feature>
<dbReference type="Pfam" id="PF00144">
    <property type="entry name" value="Beta-lactamase"/>
    <property type="match status" value="1"/>
</dbReference>
<proteinExistence type="predicted"/>
<dbReference type="InterPro" id="IPR001466">
    <property type="entry name" value="Beta-lactam-related"/>
</dbReference>
<evidence type="ECO:0000259" key="1">
    <source>
        <dbReference type="Pfam" id="PF00144"/>
    </source>
</evidence>
<dbReference type="PANTHER" id="PTHR43283">
    <property type="entry name" value="BETA-LACTAMASE-RELATED"/>
    <property type="match status" value="1"/>
</dbReference>
<dbReference type="InterPro" id="IPR012338">
    <property type="entry name" value="Beta-lactam/transpept-like"/>
</dbReference>
<dbReference type="PANTHER" id="PTHR43283:SF3">
    <property type="entry name" value="BETA-LACTAMASE FAMILY PROTEIN (AFU_ORTHOLOGUE AFUA_5G07500)"/>
    <property type="match status" value="1"/>
</dbReference>
<dbReference type="Gene3D" id="3.40.710.10">
    <property type="entry name" value="DD-peptidase/beta-lactamase superfamily"/>
    <property type="match status" value="1"/>
</dbReference>
<dbReference type="Proteomes" id="UP000191039">
    <property type="component" value="Unassembled WGS sequence"/>
</dbReference>
<dbReference type="STRING" id="1801.BRW64_24265"/>
<evidence type="ECO:0000313" key="3">
    <source>
        <dbReference type="Proteomes" id="UP000191039"/>
    </source>
</evidence>
<comment type="caution">
    <text evidence="2">The sequence shown here is derived from an EMBL/GenBank/DDBJ whole genome shotgun (WGS) entry which is preliminary data.</text>
</comment>
<evidence type="ECO:0000313" key="2">
    <source>
        <dbReference type="EMBL" id="OPE53536.1"/>
    </source>
</evidence>
<reference evidence="2 3" key="1">
    <citation type="submission" date="2016-09" db="EMBL/GenBank/DDBJ databases">
        <title>genome sequences of unsequenced Mycobacteria.</title>
        <authorList>
            <person name="Greninger A.L."/>
            <person name="Jerome K.R."/>
            <person name="Mcnair B."/>
            <person name="Wallis C."/>
            <person name="Fang F."/>
        </authorList>
    </citation>
    <scope>NUCLEOTIDE SEQUENCE [LARGE SCALE GENOMIC DNA]</scope>
    <source>
        <strain evidence="2 3">BM1</strain>
    </source>
</reference>
<gene>
    <name evidence="2" type="ORF">BV510_15090</name>
</gene>
<organism evidence="2 3">
    <name type="scientific">Mycolicibacterium diernhoferi</name>
    <dbReference type="NCBI Taxonomy" id="1801"/>
    <lineage>
        <taxon>Bacteria</taxon>
        <taxon>Bacillati</taxon>
        <taxon>Actinomycetota</taxon>
        <taxon>Actinomycetes</taxon>
        <taxon>Mycobacteriales</taxon>
        <taxon>Mycobacteriaceae</taxon>
        <taxon>Mycolicibacterium</taxon>
    </lineage>
</organism>
<sequence length="395" mass="42296">MSFAGRRGRIGVHTQQIWSALDRQVADGRIPGYVAAVRRDGVTAVQASGLRSFDTDAPPMREDTPFRIASLCKPLAAALTLSLMEDGLLRLDDEIRRWLPELAEPAVLRRPDGALSDTVRADRPITVAHLLTMTAGWGVLFDECALQSAIEEQGIGSGPVPPQMTGDEFIRRLAQLPLAFQPGTGWLYDTSFKVLSVLLDRVSDLSLGELVAQRITGPLGMADTGFWTAADRLPTAYRPTPDGVELIALPDGAFTQPPQFEELSCGLVSSGPDLLRFFSALADGGDPVLSPESVRMMTTDSLTVEQRRQALPILGAGVSWGLGTAVDVAAVRPWMRPGRWGWMGGTGTTGHVAPDGSVAVFLSQRELADAQDGFDEFWTAVEGPTSLPGCSAVST</sequence>
<dbReference type="SUPFAM" id="SSF56601">
    <property type="entry name" value="beta-lactamase/transpeptidase-like"/>
    <property type="match status" value="1"/>
</dbReference>
<dbReference type="InterPro" id="IPR050789">
    <property type="entry name" value="Diverse_Enzym_Activities"/>
</dbReference>
<name>A0A1Q4H650_9MYCO</name>
<protein>
    <submittedName>
        <fullName evidence="2">Penicillin-binding protein</fullName>
    </submittedName>
</protein>
<accession>A0A1Q4H650</accession>
<dbReference type="EMBL" id="MIJD01000150">
    <property type="protein sequence ID" value="OPE53536.1"/>
    <property type="molecule type" value="Genomic_DNA"/>
</dbReference>